<sequence>MRSRKKPEREVDEDLVTRTSWVNAELAYKHVKKGKADGSPSALWLRMHIQRYMFKIGGFIQIHCGKVLFVGILLLSLCCIGLKTTSLQTDVEKLWVEEGGRLEQELEYTRTTVGEGRGTTSQLVIQTPRADSNILTVPSLQFHLQTLLKVVDISVDMFDVTWKFHDLCYLPEFPKTEGSFIDNIIERLLPCVIITPLDCFWDGAKLLGPDHSVHIDFGLPIKWTSLDPLGFVQAYRAKYPTYSDAALIEEVMNKSGISRGYLDKPCLDPYDPECPRSAPNKAERSVPDVGATMTGGCSGISTKYMHWDEDLIVGGVRKNRTGHIVRGEALQSIVQLMAEKELYQYWSESYKTHSIGWSVEKAKAVLEAWQRKFTQVVNNAQNGTNGNEIYGFSSVSLADIMKEFSSLSPTRVALGYVLMVFYACISLLRWNNGVQSQSGVGVAGVLLVALSVAAGLGICAVLGISFNAATTQIIPFLALGLGVDDIFLMAHTYGENSANKHIDFNDQTAECLKRTGVSVFLTSVTNILAFLSASIIPIPALRAFSLQASILIFFNLFSVLLIYPAICSIDLYRKDDKRIDIFCCFQSFAEAKDTVIELQPPKQNDLYDLKEPSPPPSYNDSLPPSYSSVVKHNTVARSLEEGGTATTLATPSVIDLPSSEGIFSCRSRSLAAVCPSTTSSRQCLTPVHENISCAQRFVRYQRHILNSNLDSFARNVYGPFIKKAYVKVFSIVGFIVLLCVSVYGIVHVKNGLDLTEIVPKHTPEYQFLTAQSKYFGFFNIYLVTKSGVDYPNNQRLLTQYHRSFQSVDKIIKREDGSLPNFWLDLFRQWLQDLQRSFDAEYAEGRVTQQDWRPNASDSAILAYKLLIQTGDVDNPIDKTRIPSTRLVDSEGIISPDAFYNYLTAWVSNDAMAYASSQANFHPEPKIWLHDALDRDFKVPKAQPLTYTQLAFYLSDQTSTEVILDTIKAIREICDTYTDRGLPNYPSGVPFTFWEQYINLRFYLGMAVLCILLVTFVVLTLVLLNPWLATVIVVVLTMMVVELFGFMGLSDIRLSAVPAVILIVSVGIGVEFTVHIAVGFLTSIGSRNKRMTMSLDHMFAPVVHGAISTLLGIVMLAGAEFQFVVKYFFNVLSALIVIGLLNGLLLLPILLSLFGPKAEIRPKNDEDRLPTPSPEPSPKPVKKKSSSVSRSRGSGRHFYPRIPSDVSLTTITEEPSQYSSHEIVVEPEVVVETTTVPTNPGSISSSDDESRGERPPPSMSSAPQTHHITRVKATATVKVEVHTPIPGAVESINHDHVYKSKRRKNRDPEAPESDSGSKS</sequence>
<keyword evidence="12" id="KW-1185">Reference proteome</keyword>
<name>A0A8W8I4L8_MAGGI</name>
<feature type="transmembrane region" description="Helical" evidence="9">
    <location>
        <begin position="412"/>
        <end position="430"/>
    </location>
</feature>
<dbReference type="InterPro" id="IPR053958">
    <property type="entry name" value="HMGCR/SNAP/NPC1-like_SSD"/>
</dbReference>
<evidence type="ECO:0000256" key="4">
    <source>
        <dbReference type="ARBA" id="ARBA00022989"/>
    </source>
</evidence>
<evidence type="ECO:0000256" key="5">
    <source>
        <dbReference type="ARBA" id="ARBA00023136"/>
    </source>
</evidence>
<comment type="subcellular location">
    <subcellularLocation>
        <location evidence="1">Membrane</location>
        <topology evidence="1">Multi-pass membrane protein</topology>
    </subcellularLocation>
</comment>
<evidence type="ECO:0000256" key="6">
    <source>
        <dbReference type="ARBA" id="ARBA00023170"/>
    </source>
</evidence>
<evidence type="ECO:0000313" key="11">
    <source>
        <dbReference type="EnsemblMetazoa" id="G124.1:cds"/>
    </source>
</evidence>
<dbReference type="GO" id="GO:0045879">
    <property type="term" value="P:negative regulation of smoothened signaling pathway"/>
    <property type="evidence" value="ECO:0007669"/>
    <property type="project" value="TreeGrafter"/>
</dbReference>
<keyword evidence="5 9" id="KW-0472">Membrane</keyword>
<dbReference type="GO" id="GO:0008158">
    <property type="term" value="F:hedgehog receptor activity"/>
    <property type="evidence" value="ECO:0007669"/>
    <property type="project" value="InterPro"/>
</dbReference>
<accession>A0A8W8I4L8</accession>
<evidence type="ECO:0000256" key="2">
    <source>
        <dbReference type="ARBA" id="ARBA00005585"/>
    </source>
</evidence>
<dbReference type="InterPro" id="IPR004766">
    <property type="entry name" value="TM_rcpt_patched"/>
</dbReference>
<dbReference type="FunFam" id="1.20.1640.10:FF:000048">
    <property type="entry name" value="protein patched homolog 1 isoform X2"/>
    <property type="match status" value="1"/>
</dbReference>
<feature type="transmembrane region" description="Helical" evidence="9">
    <location>
        <begin position="1055"/>
        <end position="1080"/>
    </location>
</feature>
<dbReference type="OMA" id="HLYDTEW"/>
<feature type="transmembrane region" description="Helical" evidence="9">
    <location>
        <begin position="442"/>
        <end position="466"/>
    </location>
</feature>
<dbReference type="NCBIfam" id="TIGR00918">
    <property type="entry name" value="2A060602"/>
    <property type="match status" value="1"/>
</dbReference>
<feature type="transmembrane region" description="Helical" evidence="9">
    <location>
        <begin position="515"/>
        <end position="538"/>
    </location>
</feature>
<feature type="transmembrane region" description="Helical" evidence="9">
    <location>
        <begin position="724"/>
        <end position="746"/>
    </location>
</feature>
<dbReference type="GO" id="GO:0005886">
    <property type="term" value="C:plasma membrane"/>
    <property type="evidence" value="ECO:0007669"/>
    <property type="project" value="TreeGrafter"/>
</dbReference>
<dbReference type="PROSITE" id="PS50156">
    <property type="entry name" value="SSD"/>
    <property type="match status" value="1"/>
</dbReference>
<evidence type="ECO:0000256" key="8">
    <source>
        <dbReference type="SAM" id="MobiDB-lite"/>
    </source>
</evidence>
<evidence type="ECO:0000256" key="1">
    <source>
        <dbReference type="ARBA" id="ARBA00004141"/>
    </source>
</evidence>
<protein>
    <recommendedName>
        <fullName evidence="10">SSD domain-containing protein</fullName>
    </recommendedName>
</protein>
<evidence type="ECO:0000313" key="12">
    <source>
        <dbReference type="Proteomes" id="UP000005408"/>
    </source>
</evidence>
<comment type="similarity">
    <text evidence="2">Belongs to the patched family.</text>
</comment>
<dbReference type="Pfam" id="PF12349">
    <property type="entry name" value="Sterol-sensing"/>
    <property type="match status" value="1"/>
</dbReference>
<organism evidence="11 12">
    <name type="scientific">Magallana gigas</name>
    <name type="common">Pacific oyster</name>
    <name type="synonym">Crassostrea gigas</name>
    <dbReference type="NCBI Taxonomy" id="29159"/>
    <lineage>
        <taxon>Eukaryota</taxon>
        <taxon>Metazoa</taxon>
        <taxon>Spiralia</taxon>
        <taxon>Lophotrochozoa</taxon>
        <taxon>Mollusca</taxon>
        <taxon>Bivalvia</taxon>
        <taxon>Autobranchia</taxon>
        <taxon>Pteriomorphia</taxon>
        <taxon>Ostreida</taxon>
        <taxon>Ostreoidea</taxon>
        <taxon>Ostreidae</taxon>
        <taxon>Magallana</taxon>
    </lineage>
</organism>
<dbReference type="PANTHER" id="PTHR46022">
    <property type="entry name" value="PROTEIN PATCHED"/>
    <property type="match status" value="1"/>
</dbReference>
<feature type="domain" description="SSD" evidence="10">
    <location>
        <begin position="408"/>
        <end position="569"/>
    </location>
</feature>
<dbReference type="PANTHER" id="PTHR46022:SF1">
    <property type="entry name" value="PROTEIN PATCHED"/>
    <property type="match status" value="1"/>
</dbReference>
<dbReference type="InterPro" id="IPR000731">
    <property type="entry name" value="SSD"/>
</dbReference>
<keyword evidence="3 9" id="KW-0812">Transmembrane</keyword>
<dbReference type="Gene3D" id="1.20.1640.10">
    <property type="entry name" value="Multidrug efflux transporter AcrB transmembrane domain"/>
    <property type="match status" value="2"/>
</dbReference>
<dbReference type="EnsemblMetazoa" id="G124.1">
    <property type="protein sequence ID" value="G124.1:cds"/>
    <property type="gene ID" value="G124"/>
</dbReference>
<feature type="region of interest" description="Disordered" evidence="8">
    <location>
        <begin position="1230"/>
        <end position="1269"/>
    </location>
</feature>
<feature type="transmembrane region" description="Helical" evidence="9">
    <location>
        <begin position="1101"/>
        <end position="1124"/>
    </location>
</feature>
<keyword evidence="6" id="KW-0675">Receptor</keyword>
<feature type="transmembrane region" description="Helical" evidence="9">
    <location>
        <begin position="550"/>
        <end position="572"/>
    </location>
</feature>
<dbReference type="Proteomes" id="UP000005408">
    <property type="component" value="Unassembled WGS sequence"/>
</dbReference>
<feature type="region of interest" description="Disordered" evidence="8">
    <location>
        <begin position="1160"/>
        <end position="1201"/>
    </location>
</feature>
<feature type="transmembrane region" description="Helical" evidence="9">
    <location>
        <begin position="1001"/>
        <end position="1023"/>
    </location>
</feature>
<feature type="transmembrane region" description="Helical" evidence="9">
    <location>
        <begin position="472"/>
        <end position="494"/>
    </location>
</feature>
<feature type="transmembrane region" description="Helical" evidence="9">
    <location>
        <begin position="1030"/>
        <end position="1049"/>
    </location>
</feature>
<proteinExistence type="inferred from homology"/>
<dbReference type="GO" id="GO:0005119">
    <property type="term" value="F:smoothened binding"/>
    <property type="evidence" value="ECO:0007669"/>
    <property type="project" value="TreeGrafter"/>
</dbReference>
<feature type="transmembrane region" description="Helical" evidence="9">
    <location>
        <begin position="56"/>
        <end position="77"/>
    </location>
</feature>
<keyword evidence="4 9" id="KW-1133">Transmembrane helix</keyword>
<evidence type="ECO:0000256" key="9">
    <source>
        <dbReference type="SAM" id="Phobius"/>
    </source>
</evidence>
<dbReference type="OrthoDB" id="5873834at2759"/>
<keyword evidence="7" id="KW-0325">Glycoprotein</keyword>
<reference evidence="11" key="1">
    <citation type="submission" date="2022-08" db="UniProtKB">
        <authorList>
            <consortium name="EnsemblMetazoa"/>
        </authorList>
    </citation>
    <scope>IDENTIFICATION</scope>
    <source>
        <strain evidence="11">05x7-T-G4-1.051#20</strain>
    </source>
</reference>
<evidence type="ECO:0000256" key="7">
    <source>
        <dbReference type="ARBA" id="ARBA00023180"/>
    </source>
</evidence>
<evidence type="ECO:0000256" key="3">
    <source>
        <dbReference type="ARBA" id="ARBA00022692"/>
    </source>
</evidence>
<feature type="region of interest" description="Disordered" evidence="8">
    <location>
        <begin position="1281"/>
        <end position="1318"/>
    </location>
</feature>
<evidence type="ECO:0000259" key="10">
    <source>
        <dbReference type="PROSITE" id="PS50156"/>
    </source>
</evidence>
<feature type="transmembrane region" description="Helical" evidence="9">
    <location>
        <begin position="1130"/>
        <end position="1153"/>
    </location>
</feature>
<dbReference type="SUPFAM" id="SSF82866">
    <property type="entry name" value="Multidrug efflux transporter AcrB transmembrane domain"/>
    <property type="match status" value="2"/>
</dbReference>
<dbReference type="GO" id="GO:0097108">
    <property type="term" value="F:hedgehog family protein binding"/>
    <property type="evidence" value="ECO:0007669"/>
    <property type="project" value="TreeGrafter"/>
</dbReference>